<keyword evidence="2" id="KW-0812">Transmembrane</keyword>
<dbReference type="AlphaFoldDB" id="A0A2H0XAV6"/>
<dbReference type="Gene3D" id="2.40.260.10">
    <property type="entry name" value="Sortase"/>
    <property type="match status" value="1"/>
</dbReference>
<proteinExistence type="predicted"/>
<dbReference type="Proteomes" id="UP000231098">
    <property type="component" value="Unassembled WGS sequence"/>
</dbReference>
<organism evidence="3 4">
    <name type="scientific">candidate division WWE3 bacterium CG08_land_8_20_14_0_20_41_15</name>
    <dbReference type="NCBI Taxonomy" id="1975086"/>
    <lineage>
        <taxon>Bacteria</taxon>
        <taxon>Katanobacteria</taxon>
    </lineage>
</organism>
<dbReference type="InterPro" id="IPR023365">
    <property type="entry name" value="Sortase_dom-sf"/>
</dbReference>
<feature type="transmembrane region" description="Helical" evidence="2">
    <location>
        <begin position="6"/>
        <end position="31"/>
    </location>
</feature>
<keyword evidence="1" id="KW-0378">Hydrolase</keyword>
<dbReference type="NCBIfam" id="TIGR01076">
    <property type="entry name" value="sortase_fam"/>
    <property type="match status" value="1"/>
</dbReference>
<dbReference type="GO" id="GO:0016787">
    <property type="term" value="F:hydrolase activity"/>
    <property type="evidence" value="ECO:0007669"/>
    <property type="project" value="UniProtKB-KW"/>
</dbReference>
<gene>
    <name evidence="3" type="ORF">COT51_03465</name>
</gene>
<keyword evidence="2" id="KW-0472">Membrane</keyword>
<evidence type="ECO:0000256" key="1">
    <source>
        <dbReference type="ARBA" id="ARBA00022801"/>
    </source>
</evidence>
<protein>
    <recommendedName>
        <fullName evidence="5">Sortase</fullName>
    </recommendedName>
</protein>
<evidence type="ECO:0000256" key="2">
    <source>
        <dbReference type="SAM" id="Phobius"/>
    </source>
</evidence>
<evidence type="ECO:0000313" key="3">
    <source>
        <dbReference type="EMBL" id="PIS21309.1"/>
    </source>
</evidence>
<comment type="caution">
    <text evidence="3">The sequence shown here is derived from an EMBL/GenBank/DDBJ whole genome shotgun (WGS) entry which is preliminary data.</text>
</comment>
<dbReference type="EMBL" id="PEYV01000058">
    <property type="protein sequence ID" value="PIS21309.1"/>
    <property type="molecule type" value="Genomic_DNA"/>
</dbReference>
<evidence type="ECO:0008006" key="5">
    <source>
        <dbReference type="Google" id="ProtNLM"/>
    </source>
</evidence>
<sequence>MENKKLLFVIMRTLSNLLIIFGIFLFLFSIWPYARDEILYRWYSFRGIHFSLEGKAPKSRFAYLISQPSPLRIDPASKDFGIVIEKINVNAPIVKNVSVTDPKAYQLALRDGVAHAKGTVLPGENGNFYLFAHSSLDYWALGKYATVFNMLRKLEAGPPVGEAGDKIVIFYKGERFDYQVLDKKVVPGWDISPLTEKYDTPMMTLQTCYPPGTTLNRLIITAELVK</sequence>
<dbReference type="SUPFAM" id="SSF63817">
    <property type="entry name" value="Sortase"/>
    <property type="match status" value="1"/>
</dbReference>
<evidence type="ECO:0000313" key="4">
    <source>
        <dbReference type="Proteomes" id="UP000231098"/>
    </source>
</evidence>
<reference evidence="4" key="1">
    <citation type="submission" date="2017-09" db="EMBL/GenBank/DDBJ databases">
        <title>Depth-based differentiation of microbial function through sediment-hosted aquifers and enrichment of novel symbionts in the deep terrestrial subsurface.</title>
        <authorList>
            <person name="Probst A.J."/>
            <person name="Ladd B."/>
            <person name="Jarett J.K."/>
            <person name="Geller-Mcgrath D.E."/>
            <person name="Sieber C.M.K."/>
            <person name="Emerson J.B."/>
            <person name="Anantharaman K."/>
            <person name="Thomas B.C."/>
            <person name="Malmstrom R."/>
            <person name="Stieglmeier M."/>
            <person name="Klingl A."/>
            <person name="Woyke T."/>
            <person name="Ryan C.M."/>
            <person name="Banfield J.F."/>
        </authorList>
    </citation>
    <scope>NUCLEOTIDE SEQUENCE [LARGE SCALE GENOMIC DNA]</scope>
</reference>
<accession>A0A2H0XAV6</accession>
<name>A0A2H0XAV6_UNCKA</name>
<dbReference type="InterPro" id="IPR005754">
    <property type="entry name" value="Sortase"/>
</dbReference>
<dbReference type="Pfam" id="PF04203">
    <property type="entry name" value="Sortase"/>
    <property type="match status" value="1"/>
</dbReference>
<keyword evidence="2" id="KW-1133">Transmembrane helix</keyword>